<evidence type="ECO:0000313" key="3">
    <source>
        <dbReference type="EMBL" id="PKW13226.1"/>
    </source>
</evidence>
<evidence type="ECO:0000259" key="2">
    <source>
        <dbReference type="Pfam" id="PF01370"/>
    </source>
</evidence>
<gene>
    <name evidence="3" type="ORF">A8926_0735</name>
</gene>
<dbReference type="Pfam" id="PF01370">
    <property type="entry name" value="Epimerase"/>
    <property type="match status" value="1"/>
</dbReference>
<evidence type="ECO:0000256" key="1">
    <source>
        <dbReference type="SAM" id="MobiDB-lite"/>
    </source>
</evidence>
<reference evidence="3" key="1">
    <citation type="submission" date="2017-12" db="EMBL/GenBank/DDBJ databases">
        <title>Sequencing the genomes of 1000 Actinobacteria strains.</title>
        <authorList>
            <person name="Klenk H.-P."/>
        </authorList>
    </citation>
    <scope>NUCLEOTIDE SEQUENCE [LARGE SCALE GENOMIC DNA]</scope>
    <source>
        <strain evidence="3">DSM 44228</strain>
    </source>
</reference>
<feature type="domain" description="NAD-dependent epimerase/dehydratase" evidence="2">
    <location>
        <begin position="14"/>
        <end position="217"/>
    </location>
</feature>
<comment type="caution">
    <text evidence="3">The sequence shown here is derived from an EMBL/GenBank/DDBJ whole genome shotgun (WGS) entry which is preliminary data.</text>
</comment>
<dbReference type="InterPro" id="IPR001509">
    <property type="entry name" value="Epimerase_deHydtase"/>
</dbReference>
<dbReference type="AlphaFoldDB" id="A0A2N3XRA8"/>
<sequence>MPGPVGGRGSGMRILVLGGTVFLGHAVAAEAVRRGHDVICAARGTSGGIPDGATLAPVDRDQGLGALAGERFDAVVDVARNYRWVREALHVLSAKAGHWTFVSTINAYADTRTTRQSTDAPLQEPITDSDDVSTPESYGGVKVACENAVRAEVGDRAFVLRPGLITGPNDTSDRFGYWPARLARGGRVLVPDERDHPAQHADVRDLANWILDAAANGSTGTFDGSSPVMPLGTLLKEIAEAVAPPGTELVAVPPEDLTEAGVQPWMGPKSLPLWLPQSWQGLVSRDISPSLDAGLRIRPIAETALATLETERELGLDRERRAGLTPAEEAELLANLPHRTW</sequence>
<dbReference type="SUPFAM" id="SSF51735">
    <property type="entry name" value="NAD(P)-binding Rossmann-fold domains"/>
    <property type="match status" value="1"/>
</dbReference>
<accession>A0A2N3XRA8</accession>
<feature type="region of interest" description="Disordered" evidence="1">
    <location>
        <begin position="115"/>
        <end position="138"/>
    </location>
</feature>
<keyword evidence="4" id="KW-1185">Reference proteome</keyword>
<evidence type="ECO:0000313" key="4">
    <source>
        <dbReference type="Proteomes" id="UP000233786"/>
    </source>
</evidence>
<dbReference type="EMBL" id="PJNB01000001">
    <property type="protein sequence ID" value="PKW13226.1"/>
    <property type="molecule type" value="Genomic_DNA"/>
</dbReference>
<dbReference type="Gene3D" id="3.40.50.720">
    <property type="entry name" value="NAD(P)-binding Rossmann-like Domain"/>
    <property type="match status" value="1"/>
</dbReference>
<proteinExistence type="predicted"/>
<dbReference type="InterPro" id="IPR036291">
    <property type="entry name" value="NAD(P)-bd_dom_sf"/>
</dbReference>
<protein>
    <submittedName>
        <fullName evidence="3">Nucleoside-diphosphate-sugar epimerase</fullName>
    </submittedName>
</protein>
<dbReference type="STRING" id="994479.GCA_000194155_06130"/>
<dbReference type="Proteomes" id="UP000233786">
    <property type="component" value="Unassembled WGS sequence"/>
</dbReference>
<organism evidence="3 4">
    <name type="scientific">Saccharopolyspora spinosa</name>
    <dbReference type="NCBI Taxonomy" id="60894"/>
    <lineage>
        <taxon>Bacteria</taxon>
        <taxon>Bacillati</taxon>
        <taxon>Actinomycetota</taxon>
        <taxon>Actinomycetes</taxon>
        <taxon>Pseudonocardiales</taxon>
        <taxon>Pseudonocardiaceae</taxon>
        <taxon>Saccharopolyspora</taxon>
    </lineage>
</organism>
<name>A0A2N3XRA8_SACSN</name>